<name>A0ACC2W1U5_9TREE</name>
<accession>A0ACC2W1U5</accession>
<dbReference type="Proteomes" id="UP001241377">
    <property type="component" value="Unassembled WGS sequence"/>
</dbReference>
<evidence type="ECO:0000313" key="1">
    <source>
        <dbReference type="EMBL" id="KAJ9105592.1"/>
    </source>
</evidence>
<sequence>MASTAAKEDMIAGAGAGLVSSIATCPLDVIKTRLQASSAPGETVKQLITTIWRTRGIRGLYRGLGPTILGYLPTWGIYFSVYDDIKDKLGKSIGARMVNPDGTVVVGTNEQWLVHILAAMTAGATGTIATNPLWVIKTRFMAQSIMGPNERRYKHTLDACRTIYREEGLGAFYKGLAPSLLGVTHVAVQFPLYEQLKLWAGTLLATFSHPFAAREASS</sequence>
<reference evidence="1" key="1">
    <citation type="submission" date="2023-04" db="EMBL/GenBank/DDBJ databases">
        <title>Draft Genome sequencing of Naganishia species isolated from polar environments using Oxford Nanopore Technology.</title>
        <authorList>
            <person name="Leo P."/>
            <person name="Venkateswaran K."/>
        </authorList>
    </citation>
    <scope>NUCLEOTIDE SEQUENCE</scope>
    <source>
        <strain evidence="1">MNA-CCFEE 5261</strain>
    </source>
</reference>
<comment type="caution">
    <text evidence="1">The sequence shown here is derived from an EMBL/GenBank/DDBJ whole genome shotgun (WGS) entry which is preliminary data.</text>
</comment>
<proteinExistence type="predicted"/>
<gene>
    <name evidence="1" type="ORF">QFC19_003574</name>
</gene>
<organism evidence="1 2">
    <name type="scientific">Naganishia cerealis</name>
    <dbReference type="NCBI Taxonomy" id="610337"/>
    <lineage>
        <taxon>Eukaryota</taxon>
        <taxon>Fungi</taxon>
        <taxon>Dikarya</taxon>
        <taxon>Basidiomycota</taxon>
        <taxon>Agaricomycotina</taxon>
        <taxon>Tremellomycetes</taxon>
        <taxon>Filobasidiales</taxon>
        <taxon>Filobasidiaceae</taxon>
        <taxon>Naganishia</taxon>
    </lineage>
</organism>
<protein>
    <submittedName>
        <fullName evidence="1">Uncharacterized protein</fullName>
    </submittedName>
</protein>
<keyword evidence="2" id="KW-1185">Reference proteome</keyword>
<dbReference type="EMBL" id="JASBWR010000034">
    <property type="protein sequence ID" value="KAJ9105592.1"/>
    <property type="molecule type" value="Genomic_DNA"/>
</dbReference>
<evidence type="ECO:0000313" key="2">
    <source>
        <dbReference type="Proteomes" id="UP001241377"/>
    </source>
</evidence>